<organism evidence="2 3">
    <name type="scientific">Pseudomonas phage vB_PaeP_C2-10_Ab09</name>
    <dbReference type="NCBI Taxonomy" id="1476391"/>
    <lineage>
        <taxon>Viruses</taxon>
        <taxon>Duplodnaviria</taxon>
        <taxon>Heunggongvirae</taxon>
        <taxon>Uroviricota</taxon>
        <taxon>Caudoviricetes</taxon>
        <taxon>Schitoviridae</taxon>
        <taxon>Migulavirinae</taxon>
        <taxon>Litunavirus</taxon>
        <taxon>Litunavirus Ab09</taxon>
    </lineage>
</organism>
<accession>X5KN66</accession>
<evidence type="ECO:0000313" key="2">
    <source>
        <dbReference type="EMBL" id="CDN96819.1"/>
    </source>
</evidence>
<evidence type="ECO:0000256" key="1">
    <source>
        <dbReference type="SAM" id="MobiDB-lite"/>
    </source>
</evidence>
<dbReference type="KEGG" id="vg:19487131"/>
<dbReference type="RefSeq" id="YP_009031783.1">
    <property type="nucleotide sequence ID" value="NC_024140.1"/>
</dbReference>
<dbReference type="EMBL" id="HG962375">
    <property type="protein sequence ID" value="CDN96819.1"/>
    <property type="molecule type" value="Genomic_DNA"/>
</dbReference>
<protein>
    <submittedName>
        <fullName evidence="2">Uncharacterized protein</fullName>
    </submittedName>
</protein>
<gene>
    <name evidence="2" type="primary">ORF06</name>
</gene>
<keyword evidence="3" id="KW-1185">Reference proteome</keyword>
<reference evidence="3" key="1">
    <citation type="journal article" date="2015" name="PLoS ONE">
        <title>Investigation of a Large Collection of Pseudomonas aeruginosa Bacteriophages Collected from a Single Environmental Source in Abidjan, Cote d'Ivoire.</title>
        <authorList>
            <person name="Essoh C."/>
            <person name="Latino L."/>
            <person name="Midoux C."/>
            <person name="Blouin Y."/>
            <person name="Loukou G."/>
            <person name="Nguetta S.P."/>
            <person name="Lathro S."/>
            <person name="Cablanmian A."/>
            <person name="Kouassi A.K."/>
            <person name="Vergnaud G."/>
            <person name="Pourcel C."/>
        </authorList>
    </citation>
    <scope>NUCLEOTIDE SEQUENCE [LARGE SCALE GENOMIC DNA]</scope>
</reference>
<dbReference type="Proteomes" id="UP000019788">
    <property type="component" value="Segment"/>
</dbReference>
<proteinExistence type="predicted"/>
<sequence length="159" mass="17700">MALQSLGMSTGPSRTGCGRNCTSADLTLYSAYWNERAWTTQKRTGFSSMPGPTTTSSKGTPMSTNLNLTGRLFDIKIIPTTGKLTGFRVRVTLINMDCPNTVLTHVVMCGDEYTAKSLKTAILQRRRLNLKHWHWTEVNKDLPGACTNRLKTKPFTLEI</sequence>
<evidence type="ECO:0000313" key="3">
    <source>
        <dbReference type="Proteomes" id="UP000019788"/>
    </source>
</evidence>
<feature type="region of interest" description="Disordered" evidence="1">
    <location>
        <begin position="43"/>
        <end position="62"/>
    </location>
</feature>
<feature type="compositionally biased region" description="Low complexity" evidence="1">
    <location>
        <begin position="44"/>
        <end position="62"/>
    </location>
</feature>
<name>X5KN66_9CAUD</name>
<dbReference type="GeneID" id="19487131"/>